<feature type="transmembrane region" description="Helical" evidence="1">
    <location>
        <begin position="359"/>
        <end position="378"/>
    </location>
</feature>
<dbReference type="InterPro" id="IPR018746">
    <property type="entry name" value="DUF2298"/>
</dbReference>
<feature type="transmembrane region" description="Helical" evidence="1">
    <location>
        <begin position="307"/>
        <end position="324"/>
    </location>
</feature>
<accession>A0A0G1MVS0</accession>
<feature type="transmembrane region" description="Helical" evidence="1">
    <location>
        <begin position="68"/>
        <end position="87"/>
    </location>
</feature>
<feature type="transmembrane region" description="Helical" evidence="1">
    <location>
        <begin position="99"/>
        <end position="119"/>
    </location>
</feature>
<comment type="caution">
    <text evidence="2">The sequence shown here is derived from an EMBL/GenBank/DDBJ whole genome shotgun (WGS) entry which is preliminary data.</text>
</comment>
<feature type="transmembrane region" description="Helical" evidence="1">
    <location>
        <begin position="330"/>
        <end position="347"/>
    </location>
</feature>
<dbReference type="PANTHER" id="PTHR10790:SF51">
    <property type="entry name" value="TETRATRICOPEPTIDE REPEAT PROTEIN"/>
    <property type="match status" value="1"/>
</dbReference>
<name>A0A0G1MVS0_9BACT</name>
<reference evidence="2 3" key="1">
    <citation type="journal article" date="2015" name="Nature">
        <title>rRNA introns, odd ribosomes, and small enigmatic genomes across a large radiation of phyla.</title>
        <authorList>
            <person name="Brown C.T."/>
            <person name="Hug L.A."/>
            <person name="Thomas B.C."/>
            <person name="Sharon I."/>
            <person name="Castelle C.J."/>
            <person name="Singh A."/>
            <person name="Wilkins M.J."/>
            <person name="Williams K.H."/>
            <person name="Banfield J.F."/>
        </authorList>
    </citation>
    <scope>NUCLEOTIDE SEQUENCE [LARGE SCALE GENOMIC DNA]</scope>
</reference>
<evidence type="ECO:0000313" key="3">
    <source>
        <dbReference type="Proteomes" id="UP000034653"/>
    </source>
</evidence>
<keyword evidence="1" id="KW-1133">Transmembrane helix</keyword>
<feature type="transmembrane region" description="Helical" evidence="1">
    <location>
        <begin position="182"/>
        <end position="203"/>
    </location>
</feature>
<evidence type="ECO:0000313" key="2">
    <source>
        <dbReference type="EMBL" id="KKU12267.1"/>
    </source>
</evidence>
<evidence type="ECO:0000256" key="1">
    <source>
        <dbReference type="SAM" id="Phobius"/>
    </source>
</evidence>
<feature type="transmembrane region" description="Helical" evidence="1">
    <location>
        <begin position="497"/>
        <end position="516"/>
    </location>
</feature>
<feature type="transmembrane region" description="Helical" evidence="1">
    <location>
        <begin position="278"/>
        <end position="295"/>
    </location>
</feature>
<organism evidence="2 3">
    <name type="scientific">Candidatus Woesebacteria bacterium GW2011_GWA1_45_8</name>
    <dbReference type="NCBI Taxonomy" id="1618559"/>
    <lineage>
        <taxon>Bacteria</taxon>
        <taxon>Candidatus Woeseibacteriota</taxon>
    </lineage>
</organism>
<keyword evidence="1" id="KW-0472">Membrane</keyword>
<dbReference type="Pfam" id="PF10060">
    <property type="entry name" value="DUF2298"/>
    <property type="match status" value="2"/>
</dbReference>
<feature type="transmembrane region" description="Helical" evidence="1">
    <location>
        <begin position="37"/>
        <end position="56"/>
    </location>
</feature>
<feature type="transmembrane region" description="Helical" evidence="1">
    <location>
        <begin position="430"/>
        <end position="449"/>
    </location>
</feature>
<dbReference type="PANTHER" id="PTHR10790">
    <property type="entry name" value="TPR-DOMAIN CONTAINING PROTEIN"/>
    <property type="match status" value="1"/>
</dbReference>
<dbReference type="AlphaFoldDB" id="A0A0G1MVS0"/>
<dbReference type="PATRIC" id="fig|1618559.3.peg.137"/>
<feature type="transmembrane region" description="Helical" evidence="1">
    <location>
        <begin position="398"/>
        <end position="418"/>
    </location>
</feature>
<dbReference type="EMBL" id="LCLG01000003">
    <property type="protein sequence ID" value="KKU12267.1"/>
    <property type="molecule type" value="Genomic_DNA"/>
</dbReference>
<sequence length="670" mass="74981">MGEDISFVYVWWTAFFVIGFSFFPLSRLLFKKFSDSGWAVGKILGIAALTFFFFVFSSLKAVPITRLSIVSALGGFSLLGLTIFLRFKKDILLDLSSKKIPIIISEILFILGLFGWSYVRGHQPDIRGLEKFMDFGFINSILRGEFLPPADMWYAGSPMNYYWFGHLTTALLTKLTSIPSDISYNLMLGAILGIGLSCAFSIVSSLFEKFGKRAAVAGILSAFLLTMGGNFHTPYFALKDGYEKYWYPDATRFIGYNPDTNDKTIHEFPSYSFIVSDLHAHLLDFPFVLLFLALLLTQIKYGNKKGLISMPLVLMGVVLGIMFSTSTWDFGIYLIVASITFLMSTLSEESFSLKTLLGAAAPTVMVGAVGLISALPFILNFDSIAQGISLVNTKTPLWQLLILWGFPLLISAVFFIGLAKTREISKTQGFILSILIASWILIAMPEIFYVKDIYSGSHQRANTMFKLTYQAFVMFYISSGYIIVTALGAIKKNHFRLPATIVSSVVISSLLIYPYFGLKAYYGELKSYKGLGGIKWLSSAFPGEYQAVAWFNQNVKGQPVILEAPGDSYTDYNVISSYTGLPTVSGWFVHQWLWRGSAEIPQARVTDISAIYLSKDPLEAKRLLNKYDVEYVIVGNFEREKFPGLNEEKFTKLGKQVFVSEGTKIYRIMP</sequence>
<proteinExistence type="predicted"/>
<keyword evidence="1" id="KW-0812">Transmembrane</keyword>
<feature type="transmembrane region" description="Helical" evidence="1">
    <location>
        <begin position="215"/>
        <end position="238"/>
    </location>
</feature>
<protein>
    <submittedName>
        <fullName evidence="2">YYY membrane protein</fullName>
    </submittedName>
</protein>
<feature type="transmembrane region" description="Helical" evidence="1">
    <location>
        <begin position="6"/>
        <end position="25"/>
    </location>
</feature>
<feature type="transmembrane region" description="Helical" evidence="1">
    <location>
        <begin position="469"/>
        <end position="490"/>
    </location>
</feature>
<dbReference type="Proteomes" id="UP000034653">
    <property type="component" value="Unassembled WGS sequence"/>
</dbReference>
<gene>
    <name evidence="2" type="ORF">UX19_C0003G0022</name>
</gene>